<dbReference type="KEGG" id="vie:OL234_03455"/>
<keyword evidence="1" id="KW-0472">Membrane</keyword>
<feature type="transmembrane region" description="Helical" evidence="1">
    <location>
        <begin position="12"/>
        <end position="32"/>
    </location>
</feature>
<evidence type="ECO:0000256" key="1">
    <source>
        <dbReference type="SAM" id="Phobius"/>
    </source>
</evidence>
<dbReference type="AlphaFoldDB" id="A0AAF0I8B0"/>
<evidence type="ECO:0000313" key="2">
    <source>
        <dbReference type="EMBL" id="WEG73979.1"/>
    </source>
</evidence>
<keyword evidence="1" id="KW-0812">Transmembrane</keyword>
<name>A0AAF0I8B0_9ENTE</name>
<proteinExistence type="predicted"/>
<keyword evidence="1" id="KW-1133">Transmembrane helix</keyword>
<dbReference type="Proteomes" id="UP001179647">
    <property type="component" value="Chromosome"/>
</dbReference>
<accession>A0AAF0I8B0</accession>
<organism evidence="2 3">
    <name type="scientific">Vagococcus intermedius</name>
    <dbReference type="NCBI Taxonomy" id="2991418"/>
    <lineage>
        <taxon>Bacteria</taxon>
        <taxon>Bacillati</taxon>
        <taxon>Bacillota</taxon>
        <taxon>Bacilli</taxon>
        <taxon>Lactobacillales</taxon>
        <taxon>Enterococcaceae</taxon>
        <taxon>Vagococcus</taxon>
    </lineage>
</organism>
<reference evidence="2" key="1">
    <citation type="submission" date="2022-10" db="EMBL/GenBank/DDBJ databases">
        <title>Vagococcus sp. isolated from poultry meat.</title>
        <authorList>
            <person name="Johansson P."/>
            <person name="Bjorkroth J."/>
        </authorList>
    </citation>
    <scope>NUCLEOTIDE SEQUENCE</scope>
    <source>
        <strain evidence="2">STAA11</strain>
    </source>
</reference>
<evidence type="ECO:0000313" key="3">
    <source>
        <dbReference type="Proteomes" id="UP001179647"/>
    </source>
</evidence>
<dbReference type="RefSeq" id="WP_275469778.1">
    <property type="nucleotide sequence ID" value="NZ_CP110232.1"/>
</dbReference>
<gene>
    <name evidence="2" type="ORF">OL234_03455</name>
</gene>
<dbReference type="EMBL" id="CP110232">
    <property type="protein sequence ID" value="WEG73979.1"/>
    <property type="molecule type" value="Genomic_DNA"/>
</dbReference>
<sequence>MKKFDGYFTKSLPLAGICITFILILFFIVYYGESSLLAWLYCLMPLVVNLLVSFGYRVIKKIFGKNTQHH</sequence>
<protein>
    <submittedName>
        <fullName evidence="2">Uncharacterized protein</fullName>
    </submittedName>
</protein>
<feature type="transmembrane region" description="Helical" evidence="1">
    <location>
        <begin position="38"/>
        <end position="59"/>
    </location>
</feature>
<keyword evidence="3" id="KW-1185">Reference proteome</keyword>